<feature type="transmembrane region" description="Helical" evidence="2">
    <location>
        <begin position="128"/>
        <end position="151"/>
    </location>
</feature>
<keyword evidence="4" id="KW-1185">Reference proteome</keyword>
<keyword evidence="2" id="KW-0472">Membrane</keyword>
<proteinExistence type="predicted"/>
<protein>
    <submittedName>
        <fullName evidence="3">Uncharacterized protein</fullName>
    </submittedName>
</protein>
<reference evidence="3 4" key="1">
    <citation type="submission" date="2021-03" db="EMBL/GenBank/DDBJ databases">
        <title>Sequencing the genomes of 1000 actinobacteria strains.</title>
        <authorList>
            <person name="Klenk H.-P."/>
        </authorList>
    </citation>
    <scope>NUCLEOTIDE SEQUENCE [LARGE SCALE GENOMIC DNA]</scope>
    <source>
        <strain evidence="3 4">DSM 13468</strain>
    </source>
</reference>
<accession>A0ABS4WKW0</accession>
<keyword evidence="2" id="KW-0812">Transmembrane</keyword>
<keyword evidence="2" id="KW-1133">Transmembrane helix</keyword>
<evidence type="ECO:0000256" key="1">
    <source>
        <dbReference type="SAM" id="MobiDB-lite"/>
    </source>
</evidence>
<dbReference type="RefSeq" id="WP_210096210.1">
    <property type="nucleotide sequence ID" value="NZ_BAAAIO010000001.1"/>
</dbReference>
<comment type="caution">
    <text evidence="3">The sequence shown here is derived from an EMBL/GenBank/DDBJ whole genome shotgun (WGS) entry which is preliminary data.</text>
</comment>
<feature type="compositionally biased region" description="Gly residues" evidence="1">
    <location>
        <begin position="47"/>
        <end position="59"/>
    </location>
</feature>
<evidence type="ECO:0000313" key="4">
    <source>
        <dbReference type="Proteomes" id="UP000703720"/>
    </source>
</evidence>
<evidence type="ECO:0000313" key="3">
    <source>
        <dbReference type="EMBL" id="MBP2376773.1"/>
    </source>
</evidence>
<feature type="region of interest" description="Disordered" evidence="1">
    <location>
        <begin position="41"/>
        <end position="69"/>
    </location>
</feature>
<organism evidence="3 4">
    <name type="scientific">Microbacterium phyllosphaerae</name>
    <dbReference type="NCBI Taxonomy" id="124798"/>
    <lineage>
        <taxon>Bacteria</taxon>
        <taxon>Bacillati</taxon>
        <taxon>Actinomycetota</taxon>
        <taxon>Actinomycetes</taxon>
        <taxon>Micrococcales</taxon>
        <taxon>Microbacteriaceae</taxon>
        <taxon>Microbacterium</taxon>
    </lineage>
</organism>
<dbReference type="Proteomes" id="UP000703720">
    <property type="component" value="Unassembled WGS sequence"/>
</dbReference>
<evidence type="ECO:0000256" key="2">
    <source>
        <dbReference type="SAM" id="Phobius"/>
    </source>
</evidence>
<sequence>MDAAAEAELRELRARAYGPHADIATDPAALRRLQELESSRVAASIRRGGGSTTAGGGPGAARDTGDRRDSGEIAELRVVLPAADESRASDDLIERLDDDSFWDDSDAGDEEAEETDWRARLVRWRAPLWVASVVAAAALAGTMAFALASIAPVSSSAGAPQIDTLTLSSAGVIPPGWFGAEKDAESADFYGLTVFVTPLWSSESGDRSAEDRCINVVSTDQLPEWRDYNESSWGFEGQMYSDCGMGVFPATAEVPLGGFAPDELRERYPSGTTLQFVLDGDSVGVFLDSSEE</sequence>
<name>A0ABS4WKW0_9MICO</name>
<gene>
    <name evidence="3" type="ORF">JOF42_000268</name>
</gene>
<dbReference type="EMBL" id="JAGIOA010000001">
    <property type="protein sequence ID" value="MBP2376773.1"/>
    <property type="molecule type" value="Genomic_DNA"/>
</dbReference>